<comment type="similarity">
    <text evidence="1">Belongs to the ATP-dependent AMP-binding enzyme family.</text>
</comment>
<dbReference type="InterPro" id="IPR045851">
    <property type="entry name" value="AMP-bd_C_sf"/>
</dbReference>
<dbReference type="PANTHER" id="PTHR43201:SF5">
    <property type="entry name" value="MEDIUM-CHAIN ACYL-COA LIGASE ACSF2, MITOCHONDRIAL"/>
    <property type="match status" value="1"/>
</dbReference>
<dbReference type="AlphaFoldDB" id="A0A0K0X7F2"/>
<dbReference type="InterPro" id="IPR042099">
    <property type="entry name" value="ANL_N_sf"/>
</dbReference>
<dbReference type="OrthoDB" id="9803968at2"/>
<sequence length="513" mass="55393">MTHQVTWQTIPEMVGSAADRFGDAEAVVDYGDNPVGVDYGDNPVGVDGPLRLTFIELADRVRRAAGAFTEHGIGRGDRVAIWAPNSAEWVIAAFGALTAGGVLVPVNTRFRAEEAADIIRRSGAKVVLRQQGFLGQDFEVPAEVPAIEIKSDFLTSGEPTEAGGLHGTDIADIIYTSGTTGRPKGVMMNHLQTLRLYAEWCDLADLREGDRYLIVNPFFHTFGYKAGCIASLIRGATMLPVPVFDIDAVVDLVAAERVTMLPGPPTLYHSLLAVPDKSKLATLRAGVTGAADIPVELIRRVHEELPFKTVATGYGLTEAGTATLSRPGDSFTDIATTVGKACDGVEVRVADDGEVLIRGYSVMQGYLDDPAATAEAIDEHGWLHTGDLGTLDDNGRLRIVGRKKDMFIVGGFNAYPAEIEGFLLEHPDIAQVAVIGVDDERMGQVGKAFVVLKDPPDGTRQRVTAENLIAWSRERMAGYKVPRYVEFLDELPLNATGKVMKDHLKAREALGER</sequence>
<keyword evidence="2 5" id="KW-0436">Ligase</keyword>
<dbReference type="EMBL" id="CP012150">
    <property type="protein sequence ID" value="AKS33281.1"/>
    <property type="molecule type" value="Genomic_DNA"/>
</dbReference>
<dbReference type="Gene3D" id="3.40.50.12780">
    <property type="entry name" value="N-terminal domain of ligase-like"/>
    <property type="match status" value="1"/>
</dbReference>
<accession>A0A0K0X7F2</accession>
<dbReference type="NCBIfam" id="NF005801">
    <property type="entry name" value="PRK07656.1"/>
    <property type="match status" value="1"/>
</dbReference>
<reference evidence="5 6" key="1">
    <citation type="submission" date="2015-07" db="EMBL/GenBank/DDBJ databases">
        <title>Complete genome sequence of Mycobacterium goodii X7B, a facultative thermophilic biodesulfurizing bacterium.</title>
        <authorList>
            <person name="Yu B."/>
            <person name="Li F."/>
            <person name="Xu P."/>
        </authorList>
    </citation>
    <scope>NUCLEOTIDE SEQUENCE [LARGE SCALE GENOMIC DNA]</scope>
    <source>
        <strain evidence="5 6">X7B</strain>
    </source>
</reference>
<evidence type="ECO:0000313" key="6">
    <source>
        <dbReference type="Proteomes" id="UP000062255"/>
    </source>
</evidence>
<gene>
    <name evidence="5" type="ORF">AFA91_16715</name>
</gene>
<dbReference type="STRING" id="134601.AFA91_16715"/>
<proteinExistence type="inferred from homology"/>
<evidence type="ECO:0000256" key="1">
    <source>
        <dbReference type="ARBA" id="ARBA00006432"/>
    </source>
</evidence>
<dbReference type="InterPro" id="IPR020845">
    <property type="entry name" value="AMP-binding_CS"/>
</dbReference>
<dbReference type="PATRIC" id="fig|134601.6.peg.3468"/>
<evidence type="ECO:0000256" key="2">
    <source>
        <dbReference type="ARBA" id="ARBA00022598"/>
    </source>
</evidence>
<evidence type="ECO:0000259" key="4">
    <source>
        <dbReference type="Pfam" id="PF13193"/>
    </source>
</evidence>
<protein>
    <submittedName>
        <fullName evidence="5">Fatty acid--CoA ligase</fullName>
    </submittedName>
</protein>
<dbReference type="GO" id="GO:0006631">
    <property type="term" value="P:fatty acid metabolic process"/>
    <property type="evidence" value="ECO:0007669"/>
    <property type="project" value="TreeGrafter"/>
</dbReference>
<dbReference type="SUPFAM" id="SSF56801">
    <property type="entry name" value="Acetyl-CoA synthetase-like"/>
    <property type="match status" value="1"/>
</dbReference>
<dbReference type="KEGG" id="mgo:AFA91_16715"/>
<dbReference type="GO" id="GO:0031956">
    <property type="term" value="F:medium-chain fatty acid-CoA ligase activity"/>
    <property type="evidence" value="ECO:0007669"/>
    <property type="project" value="TreeGrafter"/>
</dbReference>
<dbReference type="Pfam" id="PF13193">
    <property type="entry name" value="AMP-binding_C"/>
    <property type="match status" value="1"/>
</dbReference>
<dbReference type="InterPro" id="IPR025110">
    <property type="entry name" value="AMP-bd_C"/>
</dbReference>
<organism evidence="5 6">
    <name type="scientific">Mycolicibacterium goodii</name>
    <name type="common">Mycobacterium goodii</name>
    <dbReference type="NCBI Taxonomy" id="134601"/>
    <lineage>
        <taxon>Bacteria</taxon>
        <taxon>Bacillati</taxon>
        <taxon>Actinomycetota</taxon>
        <taxon>Actinomycetes</taxon>
        <taxon>Mycobacteriales</taxon>
        <taxon>Mycobacteriaceae</taxon>
        <taxon>Mycolicibacterium</taxon>
    </lineage>
</organism>
<dbReference type="PANTHER" id="PTHR43201">
    <property type="entry name" value="ACYL-COA SYNTHETASE"/>
    <property type="match status" value="1"/>
</dbReference>
<dbReference type="Gene3D" id="3.30.300.30">
    <property type="match status" value="1"/>
</dbReference>
<feature type="domain" description="AMP-dependent synthetase/ligase" evidence="3">
    <location>
        <begin position="21"/>
        <end position="367"/>
    </location>
</feature>
<name>A0A0K0X7F2_MYCGD</name>
<dbReference type="Pfam" id="PF00501">
    <property type="entry name" value="AMP-binding"/>
    <property type="match status" value="1"/>
</dbReference>
<evidence type="ECO:0000259" key="3">
    <source>
        <dbReference type="Pfam" id="PF00501"/>
    </source>
</evidence>
<dbReference type="PROSITE" id="PS00455">
    <property type="entry name" value="AMP_BINDING"/>
    <property type="match status" value="1"/>
</dbReference>
<feature type="domain" description="AMP-binding enzyme C-terminal" evidence="4">
    <location>
        <begin position="418"/>
        <end position="498"/>
    </location>
</feature>
<dbReference type="InterPro" id="IPR000873">
    <property type="entry name" value="AMP-dep_synth/lig_dom"/>
</dbReference>
<evidence type="ECO:0000313" key="5">
    <source>
        <dbReference type="EMBL" id="AKS33281.1"/>
    </source>
</evidence>
<dbReference type="Proteomes" id="UP000062255">
    <property type="component" value="Chromosome"/>
</dbReference>